<feature type="compositionally biased region" description="Pro residues" evidence="1">
    <location>
        <begin position="168"/>
        <end position="177"/>
    </location>
</feature>
<dbReference type="PANTHER" id="PTHR39611">
    <property type="entry name" value="HYDROXYPROLINE-RICH GLYCOPROTEIN DZ-HRGP-RELATED"/>
    <property type="match status" value="1"/>
</dbReference>
<evidence type="ECO:0000313" key="4">
    <source>
        <dbReference type="Proteomes" id="UP000002035"/>
    </source>
</evidence>
<feature type="compositionally biased region" description="Polar residues" evidence="1">
    <location>
        <begin position="223"/>
        <end position="235"/>
    </location>
</feature>
<feature type="domain" description="DUF7514" evidence="2">
    <location>
        <begin position="310"/>
        <end position="365"/>
    </location>
</feature>
<feature type="compositionally biased region" description="Polar residues" evidence="1">
    <location>
        <begin position="189"/>
        <end position="214"/>
    </location>
</feature>
<evidence type="ECO:0000256" key="1">
    <source>
        <dbReference type="SAM" id="MobiDB-lite"/>
    </source>
</evidence>
<gene>
    <name evidence="3" type="ORF">MCYG_04326</name>
</gene>
<accession>C5FPJ1</accession>
<sequence>MAYDGYRSSFDAPGFNPNTTSSTSNNYGANSNGSSVNSNINSNNRPNAAYPGFLQPSYGEYPVEQDTPPAALPPPPPPPLPQPQPQQAPYQGTDYHEQSTFYPPPTGHLPQHGDALKQPFSTTAPRPGPVQQPPPPPVPDPNYPSPDLIAQVTAAVIQQLRAANTVNVPPPPPPPQHPSQQGYQPPTPALSSSSYNRQSPNPNALSPSVTTSPNIPLPPPNSGQPDLSNAPTQSTYPPPIPSKVDGNAYNSSKAQNHDSAHPPPTSPGVEKARGSSFGLFNSAQEGNTRSKGPSKLSTATDETTLEKIWGTLFDKDDLPTSRTGQLLRGIALHMIENYPPGNTLVITSEKMQKFYSDHSVPSDTYPWQEHHLIQNELDERPDLPGLTPRGFERWMSMMIQAHPEREFERLQCVVQNMPISNPDDKKERFPKEIPRRLFPKLADYDIKETLDRWIITHCHVELMQGMLGGPGIRHPRAKSSVDNTSTGLPSRPGSTDIRHKQFPPPATVEDAPDEDDDHVIVASANTEAPPVQPIERERKPYSMSGWSKGHREDTSPHPTTSTTASTSSRHPDTSSGVNSNRKQHVVVYDADDDNDLLSSRSDIDSKYSTSHHGHAHAHPHSHSHGHSNTYDDSKRHHGRDRDRDRDLDWEGDRDRGRRSWGSDEEFYRSPTSDRDKGRRRGESRGHLSNYDKFWEYQ</sequence>
<evidence type="ECO:0000259" key="2">
    <source>
        <dbReference type="Pfam" id="PF24355"/>
    </source>
</evidence>
<dbReference type="InterPro" id="IPR055936">
    <property type="entry name" value="DUF7514"/>
</dbReference>
<dbReference type="OMA" id="EYPVEQD"/>
<dbReference type="STRING" id="554155.C5FPJ1"/>
<organism evidence="3 4">
    <name type="scientific">Arthroderma otae (strain ATCC MYA-4605 / CBS 113480)</name>
    <name type="common">Microsporum canis</name>
    <dbReference type="NCBI Taxonomy" id="554155"/>
    <lineage>
        <taxon>Eukaryota</taxon>
        <taxon>Fungi</taxon>
        <taxon>Dikarya</taxon>
        <taxon>Ascomycota</taxon>
        <taxon>Pezizomycotina</taxon>
        <taxon>Eurotiomycetes</taxon>
        <taxon>Eurotiomycetidae</taxon>
        <taxon>Onygenales</taxon>
        <taxon>Arthrodermataceae</taxon>
        <taxon>Microsporum</taxon>
    </lineage>
</organism>
<reference evidence="4" key="1">
    <citation type="journal article" date="2012" name="MBio">
        <title>Comparative genome analysis of Trichophyton rubrum and related dermatophytes reveals candidate genes involved in infection.</title>
        <authorList>
            <person name="Martinez D.A."/>
            <person name="Oliver B.G."/>
            <person name="Graeser Y."/>
            <person name="Goldberg J.M."/>
            <person name="Li W."/>
            <person name="Martinez-Rossi N.M."/>
            <person name="Monod M."/>
            <person name="Shelest E."/>
            <person name="Barton R.C."/>
            <person name="Birch E."/>
            <person name="Brakhage A.A."/>
            <person name="Chen Z."/>
            <person name="Gurr S.J."/>
            <person name="Heiman D."/>
            <person name="Heitman J."/>
            <person name="Kosti I."/>
            <person name="Rossi A."/>
            <person name="Saif S."/>
            <person name="Samalova M."/>
            <person name="Saunders C.W."/>
            <person name="Shea T."/>
            <person name="Summerbell R.C."/>
            <person name="Xu J."/>
            <person name="Young S."/>
            <person name="Zeng Q."/>
            <person name="Birren B.W."/>
            <person name="Cuomo C.A."/>
            <person name="White T.C."/>
        </authorList>
    </citation>
    <scope>NUCLEOTIDE SEQUENCE [LARGE SCALE GENOMIC DNA]</scope>
    <source>
        <strain evidence="4">ATCC MYA-4605 / CBS 113480</strain>
    </source>
</reference>
<dbReference type="VEuPathDB" id="FungiDB:MCYG_04326"/>
<feature type="region of interest" description="Disordered" evidence="1">
    <location>
        <begin position="471"/>
        <end position="697"/>
    </location>
</feature>
<dbReference type="Proteomes" id="UP000002035">
    <property type="component" value="Unassembled WGS sequence"/>
</dbReference>
<dbReference type="RefSeq" id="XP_002846589.1">
    <property type="nucleotide sequence ID" value="XM_002846543.1"/>
</dbReference>
<feature type="compositionally biased region" description="Basic residues" evidence="1">
    <location>
        <begin position="609"/>
        <end position="625"/>
    </location>
</feature>
<evidence type="ECO:0000313" key="3">
    <source>
        <dbReference type="EMBL" id="EEQ31507.1"/>
    </source>
</evidence>
<feature type="compositionally biased region" description="Low complexity" evidence="1">
    <location>
        <begin position="13"/>
        <end position="49"/>
    </location>
</feature>
<keyword evidence="4" id="KW-1185">Reference proteome</keyword>
<feature type="compositionally biased region" description="Basic and acidic residues" evidence="1">
    <location>
        <begin position="629"/>
        <end position="685"/>
    </location>
</feature>
<dbReference type="GeneID" id="9225996"/>
<feature type="compositionally biased region" description="Polar residues" evidence="1">
    <location>
        <begin position="278"/>
        <end position="300"/>
    </location>
</feature>
<dbReference type="eggNOG" id="ENOG502S6DG">
    <property type="taxonomic scope" value="Eukaryota"/>
</dbReference>
<feature type="compositionally biased region" description="Pro residues" evidence="1">
    <location>
        <begin position="126"/>
        <end position="144"/>
    </location>
</feature>
<protein>
    <submittedName>
        <fullName evidence="3">Hydroxyproline-rich glycoprotein DZ-HRGP</fullName>
    </submittedName>
</protein>
<name>C5FPJ1_ARTOC</name>
<feature type="compositionally biased region" description="Low complexity" evidence="1">
    <location>
        <begin position="556"/>
        <end position="568"/>
    </location>
</feature>
<dbReference type="OrthoDB" id="4198732at2759"/>
<dbReference type="EMBL" id="DS995704">
    <property type="protein sequence ID" value="EEQ31507.1"/>
    <property type="molecule type" value="Genomic_DNA"/>
</dbReference>
<feature type="region of interest" description="Disordered" evidence="1">
    <location>
        <begin position="1"/>
        <end position="300"/>
    </location>
</feature>
<dbReference type="AlphaFoldDB" id="C5FPJ1"/>
<proteinExistence type="predicted"/>
<dbReference type="Pfam" id="PF24355">
    <property type="entry name" value="DUF7514"/>
    <property type="match status" value="2"/>
</dbReference>
<dbReference type="HOGENOM" id="CLU_021115_0_0_1"/>
<feature type="compositionally biased region" description="Pro residues" evidence="1">
    <location>
        <begin position="70"/>
        <end position="86"/>
    </location>
</feature>
<dbReference type="PANTHER" id="PTHR39611:SF1">
    <property type="entry name" value="HYDROXYPROLINE-RICH GLYCOPROTEIN DZ-HRGP"/>
    <property type="match status" value="1"/>
</dbReference>
<feature type="domain" description="DUF7514" evidence="2">
    <location>
        <begin position="369"/>
        <end position="453"/>
    </location>
</feature>